<dbReference type="GO" id="GO:0000155">
    <property type="term" value="F:phosphorelay sensor kinase activity"/>
    <property type="evidence" value="ECO:0007669"/>
    <property type="project" value="InterPro"/>
</dbReference>
<dbReference type="InterPro" id="IPR004358">
    <property type="entry name" value="Sig_transdc_His_kin-like_C"/>
</dbReference>
<reference evidence="12 13" key="1">
    <citation type="journal article" date="2014" name="PLoS Genet.">
        <title>Phylogenetically driven sequencing of extremely halophilic archaea reveals strategies for static and dynamic osmo-response.</title>
        <authorList>
            <person name="Becker E.A."/>
            <person name="Seitzer P.M."/>
            <person name="Tritt A."/>
            <person name="Larsen D."/>
            <person name="Krusor M."/>
            <person name="Yao A.I."/>
            <person name="Wu D."/>
            <person name="Madern D."/>
            <person name="Eisen J.A."/>
            <person name="Darling A.E."/>
            <person name="Facciotti M.T."/>
        </authorList>
    </citation>
    <scope>NUCLEOTIDE SEQUENCE [LARGE SCALE GENOMIC DNA]</scope>
    <source>
        <strain evidence="12 13">JCM 12255</strain>
    </source>
</reference>
<keyword evidence="10" id="KW-1133">Transmembrane helix</keyword>
<dbReference type="EC" id="2.7.13.3" evidence="3"/>
<comment type="subcellular location">
    <subcellularLocation>
        <location evidence="2">Cell membrane</location>
        <topology evidence="2">Multi-pass membrane protein</topology>
    </subcellularLocation>
</comment>
<dbReference type="Gene3D" id="1.10.287.130">
    <property type="match status" value="1"/>
</dbReference>
<gene>
    <name evidence="12" type="ORF">C493_10723</name>
</gene>
<evidence type="ECO:0000256" key="9">
    <source>
        <dbReference type="ARBA" id="ARBA00022840"/>
    </source>
</evidence>
<feature type="domain" description="Histidine kinase" evidence="11">
    <location>
        <begin position="169"/>
        <end position="374"/>
    </location>
</feature>
<dbReference type="Pfam" id="PF00512">
    <property type="entry name" value="HisKA"/>
    <property type="match status" value="1"/>
</dbReference>
<dbReference type="InterPro" id="IPR005467">
    <property type="entry name" value="His_kinase_dom"/>
</dbReference>
<evidence type="ECO:0000313" key="12">
    <source>
        <dbReference type="EMBL" id="ELY55946.1"/>
    </source>
</evidence>
<dbReference type="RefSeq" id="WP_007259426.1">
    <property type="nucleotide sequence ID" value="NZ_AOHZ01000047.1"/>
</dbReference>
<dbReference type="PRINTS" id="PR00344">
    <property type="entry name" value="BCTRLSENSOR"/>
</dbReference>
<evidence type="ECO:0000256" key="1">
    <source>
        <dbReference type="ARBA" id="ARBA00000085"/>
    </source>
</evidence>
<dbReference type="InterPro" id="IPR003594">
    <property type="entry name" value="HATPase_dom"/>
</dbReference>
<evidence type="ECO:0000259" key="11">
    <source>
        <dbReference type="PROSITE" id="PS50109"/>
    </source>
</evidence>
<organism evidence="12 13">
    <name type="scientific">Natronolimnohabitans innermongolicus JCM 12255</name>
    <dbReference type="NCBI Taxonomy" id="1227499"/>
    <lineage>
        <taxon>Archaea</taxon>
        <taxon>Methanobacteriati</taxon>
        <taxon>Methanobacteriota</taxon>
        <taxon>Stenosarchaea group</taxon>
        <taxon>Halobacteria</taxon>
        <taxon>Halobacteriales</taxon>
        <taxon>Natrialbaceae</taxon>
        <taxon>Natronolimnohabitans</taxon>
    </lineage>
</organism>
<sequence length="405" mass="43813">MQWPASGRFVDSERIPAIVVGFGALLTTALVAEVVLLFAFASPLLFEGQFVVGVVTTAPFVAGIVFGGYWLRTSSLPSTRYSRILGWCFGGSILFVAINFALVLVMPTGGLAEVLAWLRWAVALGAGVGLGIGCLEAQAVERALAAERATLRADYLEDQRDYLDYLNSVLRHEVLNTATVINGYAMLLRDEAPLDEQSREWADIVIEESDEMATVIDDVRVLLQTTDGSFQLEPVDLSRILRGEVRKLEHKRGPIEVETSIPDDVFVRADDLLARVFANLLANAVEHNDAATPRVSVTVDPGPDAVRVEIADNGPGIPDSTRESLFERVERRGSTHGLGLYLVDQLATRYDGAVELVETSADGSTFAVEIPAVADGGGRNRDGAETEERAALERSGNSLLLTNVE</sequence>
<dbReference type="Pfam" id="PF02518">
    <property type="entry name" value="HATPase_c"/>
    <property type="match status" value="1"/>
</dbReference>
<dbReference type="CDD" id="cd00082">
    <property type="entry name" value="HisKA"/>
    <property type="match status" value="1"/>
</dbReference>
<dbReference type="PROSITE" id="PS50109">
    <property type="entry name" value="HIS_KIN"/>
    <property type="match status" value="1"/>
</dbReference>
<dbReference type="OrthoDB" id="3369at2157"/>
<dbReference type="InterPro" id="IPR003661">
    <property type="entry name" value="HisK_dim/P_dom"/>
</dbReference>
<dbReference type="SMART" id="SM00387">
    <property type="entry name" value="HATPase_c"/>
    <property type="match status" value="1"/>
</dbReference>
<dbReference type="Gene3D" id="3.30.565.10">
    <property type="entry name" value="Histidine kinase-like ATPase, C-terminal domain"/>
    <property type="match status" value="1"/>
</dbReference>
<evidence type="ECO:0000256" key="2">
    <source>
        <dbReference type="ARBA" id="ARBA00004651"/>
    </source>
</evidence>
<comment type="caution">
    <text evidence="12">The sequence shown here is derived from an EMBL/GenBank/DDBJ whole genome shotgun (WGS) entry which is preliminary data.</text>
</comment>
<feature type="transmembrane region" description="Helical" evidence="10">
    <location>
        <begin position="117"/>
        <end position="135"/>
    </location>
</feature>
<evidence type="ECO:0000256" key="5">
    <source>
        <dbReference type="ARBA" id="ARBA00022553"/>
    </source>
</evidence>
<dbReference type="InterPro" id="IPR036890">
    <property type="entry name" value="HATPase_C_sf"/>
</dbReference>
<feature type="transmembrane region" description="Helical" evidence="10">
    <location>
        <begin position="15"/>
        <end position="38"/>
    </location>
</feature>
<evidence type="ECO:0000256" key="8">
    <source>
        <dbReference type="ARBA" id="ARBA00022777"/>
    </source>
</evidence>
<keyword evidence="4" id="KW-1003">Cell membrane</keyword>
<evidence type="ECO:0000256" key="3">
    <source>
        <dbReference type="ARBA" id="ARBA00012438"/>
    </source>
</evidence>
<dbReference type="InterPro" id="IPR036097">
    <property type="entry name" value="HisK_dim/P_sf"/>
</dbReference>
<dbReference type="eggNOG" id="arCOG09107">
    <property type="taxonomic scope" value="Archaea"/>
</dbReference>
<dbReference type="EMBL" id="AOHZ01000047">
    <property type="protein sequence ID" value="ELY55946.1"/>
    <property type="molecule type" value="Genomic_DNA"/>
</dbReference>
<evidence type="ECO:0000256" key="6">
    <source>
        <dbReference type="ARBA" id="ARBA00022679"/>
    </source>
</evidence>
<dbReference type="eggNOG" id="arCOG06219">
    <property type="taxonomic scope" value="Archaea"/>
</dbReference>
<comment type="catalytic activity">
    <reaction evidence="1">
        <text>ATP + protein L-histidine = ADP + protein N-phospho-L-histidine.</text>
        <dbReference type="EC" id="2.7.13.3"/>
    </reaction>
</comment>
<evidence type="ECO:0000256" key="7">
    <source>
        <dbReference type="ARBA" id="ARBA00022741"/>
    </source>
</evidence>
<evidence type="ECO:0000256" key="10">
    <source>
        <dbReference type="SAM" id="Phobius"/>
    </source>
</evidence>
<dbReference type="SMART" id="SM00388">
    <property type="entry name" value="HisKA"/>
    <property type="match status" value="1"/>
</dbReference>
<dbReference type="AlphaFoldDB" id="L9X3A0"/>
<keyword evidence="13" id="KW-1185">Reference proteome</keyword>
<dbReference type="CDD" id="cd00075">
    <property type="entry name" value="HATPase"/>
    <property type="match status" value="1"/>
</dbReference>
<dbReference type="GO" id="GO:0005524">
    <property type="term" value="F:ATP binding"/>
    <property type="evidence" value="ECO:0007669"/>
    <property type="project" value="UniProtKB-KW"/>
</dbReference>
<dbReference type="GO" id="GO:0005886">
    <property type="term" value="C:plasma membrane"/>
    <property type="evidence" value="ECO:0007669"/>
    <property type="project" value="UniProtKB-SubCell"/>
</dbReference>
<accession>L9X3A0</accession>
<keyword evidence="10" id="KW-0812">Transmembrane</keyword>
<dbReference type="PANTHER" id="PTHR44936">
    <property type="entry name" value="SENSOR PROTEIN CREC"/>
    <property type="match status" value="1"/>
</dbReference>
<keyword evidence="6" id="KW-0808">Transferase</keyword>
<dbReference type="Proteomes" id="UP000011602">
    <property type="component" value="Unassembled WGS sequence"/>
</dbReference>
<keyword evidence="5" id="KW-0597">Phosphoprotein</keyword>
<dbReference type="SUPFAM" id="SSF47384">
    <property type="entry name" value="Homodimeric domain of signal transducing histidine kinase"/>
    <property type="match status" value="1"/>
</dbReference>
<dbReference type="STRING" id="1227499.C493_10723"/>
<feature type="transmembrane region" description="Helical" evidence="10">
    <location>
        <begin position="50"/>
        <end position="72"/>
    </location>
</feature>
<proteinExistence type="predicted"/>
<keyword evidence="7" id="KW-0547">Nucleotide-binding</keyword>
<keyword evidence="8 12" id="KW-0418">Kinase</keyword>
<name>L9X3A0_9EURY</name>
<evidence type="ECO:0000256" key="4">
    <source>
        <dbReference type="ARBA" id="ARBA00022475"/>
    </source>
</evidence>
<keyword evidence="10" id="KW-0472">Membrane</keyword>
<dbReference type="PANTHER" id="PTHR44936:SF10">
    <property type="entry name" value="SENSOR PROTEIN RSTB"/>
    <property type="match status" value="1"/>
</dbReference>
<evidence type="ECO:0000313" key="13">
    <source>
        <dbReference type="Proteomes" id="UP000011602"/>
    </source>
</evidence>
<keyword evidence="9" id="KW-0067">ATP-binding</keyword>
<dbReference type="InterPro" id="IPR050980">
    <property type="entry name" value="2C_sensor_his_kinase"/>
</dbReference>
<feature type="transmembrane region" description="Helical" evidence="10">
    <location>
        <begin position="84"/>
        <end position="105"/>
    </location>
</feature>
<dbReference type="SUPFAM" id="SSF55874">
    <property type="entry name" value="ATPase domain of HSP90 chaperone/DNA topoisomerase II/histidine kinase"/>
    <property type="match status" value="1"/>
</dbReference>
<protein>
    <recommendedName>
        <fullName evidence="3">histidine kinase</fullName>
        <ecNumber evidence="3">2.7.13.3</ecNumber>
    </recommendedName>
</protein>
<dbReference type="PATRIC" id="fig|1227499.3.peg.2178"/>